<dbReference type="AlphaFoldDB" id="A0A3G2LAC5"/>
<sequence>MKKYIAFLRGVNVSGQKKLPMAQLREVLSKSGLSDVGTYIQSGNIFFSYQEVEKEEIEKLIRKTILTEFGFEVPVLVQLKTDIEDVVQNNPFLDSQDKARLYYVLLKEAPSEELKKAFEQEVFENENFHITNECVYLSCNAGYGKAKLNNNLIERKLKVEATTRNHKTMLKMNELAGEL</sequence>
<name>A0A3G2LAC5_9FLAO</name>
<protein>
    <submittedName>
        <fullName evidence="1">DUF1697 domain-containing protein</fullName>
    </submittedName>
</protein>
<dbReference type="OrthoDB" id="9806494at2"/>
<dbReference type="Pfam" id="PF08002">
    <property type="entry name" value="DUF1697"/>
    <property type="match status" value="1"/>
</dbReference>
<dbReference type="PANTHER" id="PTHR36439">
    <property type="entry name" value="BLL4334 PROTEIN"/>
    <property type="match status" value="1"/>
</dbReference>
<dbReference type="KEGG" id="emar:D1013_18310"/>
<dbReference type="Proteomes" id="UP000276309">
    <property type="component" value="Chromosome"/>
</dbReference>
<dbReference type="RefSeq" id="WP_121850206.1">
    <property type="nucleotide sequence ID" value="NZ_CP032050.1"/>
</dbReference>
<dbReference type="Gene3D" id="3.30.70.1280">
    <property type="entry name" value="SP0830-like domains"/>
    <property type="match status" value="1"/>
</dbReference>
<evidence type="ECO:0000313" key="2">
    <source>
        <dbReference type="Proteomes" id="UP000276309"/>
    </source>
</evidence>
<organism evidence="1 2">
    <name type="scientific">Euzebyella marina</name>
    <dbReference type="NCBI Taxonomy" id="1761453"/>
    <lineage>
        <taxon>Bacteria</taxon>
        <taxon>Pseudomonadati</taxon>
        <taxon>Bacteroidota</taxon>
        <taxon>Flavobacteriia</taxon>
        <taxon>Flavobacteriales</taxon>
        <taxon>Flavobacteriaceae</taxon>
        <taxon>Euzebyella</taxon>
    </lineage>
</organism>
<dbReference type="Gene3D" id="3.30.70.1260">
    <property type="entry name" value="bacterial protein sp0830 like"/>
    <property type="match status" value="1"/>
</dbReference>
<dbReference type="EMBL" id="CP032050">
    <property type="protein sequence ID" value="AYN69200.1"/>
    <property type="molecule type" value="Genomic_DNA"/>
</dbReference>
<accession>A0A3G2LAC5</accession>
<dbReference type="SUPFAM" id="SSF160379">
    <property type="entry name" value="SP0830-like"/>
    <property type="match status" value="1"/>
</dbReference>
<keyword evidence="2" id="KW-1185">Reference proteome</keyword>
<proteinExistence type="predicted"/>
<evidence type="ECO:0000313" key="1">
    <source>
        <dbReference type="EMBL" id="AYN69200.1"/>
    </source>
</evidence>
<dbReference type="PIRSF" id="PIRSF008502">
    <property type="entry name" value="UCP008502"/>
    <property type="match status" value="1"/>
</dbReference>
<dbReference type="PANTHER" id="PTHR36439:SF1">
    <property type="entry name" value="DUF1697 DOMAIN-CONTAINING PROTEIN"/>
    <property type="match status" value="1"/>
</dbReference>
<reference evidence="1 2" key="1">
    <citation type="submission" date="2018-08" db="EMBL/GenBank/DDBJ databases">
        <title>The reduced genetic potential of extracellular carbohydrate catabolism in Euzebyella marina RN62, a Flavobacteriia bacterium isolated from the hadal water.</title>
        <authorList>
            <person name="Xue C."/>
        </authorList>
    </citation>
    <scope>NUCLEOTIDE SEQUENCE [LARGE SCALE GENOMIC DNA]</scope>
    <source>
        <strain evidence="1 2">RN62</strain>
    </source>
</reference>
<gene>
    <name evidence="1" type="ORF">D1013_18310</name>
</gene>
<dbReference type="InterPro" id="IPR012545">
    <property type="entry name" value="DUF1697"/>
</dbReference>